<dbReference type="NCBIfam" id="NF007148">
    <property type="entry name" value="PRK09585.3-2"/>
    <property type="match status" value="1"/>
</dbReference>
<dbReference type="NCBIfam" id="NF007139">
    <property type="entry name" value="PRK09585.1-3"/>
    <property type="match status" value="1"/>
</dbReference>
<evidence type="ECO:0000313" key="3">
    <source>
        <dbReference type="Proteomes" id="UP000227088"/>
    </source>
</evidence>
<evidence type="ECO:0000256" key="1">
    <source>
        <dbReference type="HAMAP-Rule" id="MF_01270"/>
    </source>
</evidence>
<name>A0A1Y5HTI9_OLEAN</name>
<dbReference type="GO" id="GO:0016301">
    <property type="term" value="F:kinase activity"/>
    <property type="evidence" value="ECO:0007669"/>
    <property type="project" value="UniProtKB-KW"/>
</dbReference>
<dbReference type="GO" id="GO:0016773">
    <property type="term" value="F:phosphotransferase activity, alcohol group as acceptor"/>
    <property type="evidence" value="ECO:0007669"/>
    <property type="project" value="UniProtKB-UniRule"/>
</dbReference>
<comment type="catalytic activity">
    <reaction evidence="1">
        <text>1,6-anhydro-N-acetyl-beta-muramate + ATP + H2O = N-acetyl-D-muramate 6-phosphate + ADP + H(+)</text>
        <dbReference type="Rhea" id="RHEA:24952"/>
        <dbReference type="ChEBI" id="CHEBI:15377"/>
        <dbReference type="ChEBI" id="CHEBI:15378"/>
        <dbReference type="ChEBI" id="CHEBI:30616"/>
        <dbReference type="ChEBI" id="CHEBI:58690"/>
        <dbReference type="ChEBI" id="CHEBI:58722"/>
        <dbReference type="ChEBI" id="CHEBI:456216"/>
        <dbReference type="EC" id="2.7.1.170"/>
    </reaction>
</comment>
<dbReference type="GO" id="GO:0009254">
    <property type="term" value="P:peptidoglycan turnover"/>
    <property type="evidence" value="ECO:0007669"/>
    <property type="project" value="UniProtKB-UniRule"/>
</dbReference>
<dbReference type="GO" id="GO:0005524">
    <property type="term" value="F:ATP binding"/>
    <property type="evidence" value="ECO:0007669"/>
    <property type="project" value="UniProtKB-UniRule"/>
</dbReference>
<dbReference type="CDD" id="cd24050">
    <property type="entry name" value="ASKHA_NBD_ANMK"/>
    <property type="match status" value="1"/>
</dbReference>
<dbReference type="UniPathway" id="UPA00343"/>
<dbReference type="GO" id="GO:0006040">
    <property type="term" value="P:amino sugar metabolic process"/>
    <property type="evidence" value="ECO:0007669"/>
    <property type="project" value="InterPro"/>
</dbReference>
<dbReference type="Proteomes" id="UP000227088">
    <property type="component" value="Unassembled WGS sequence"/>
</dbReference>
<evidence type="ECO:0000313" key="2">
    <source>
        <dbReference type="EMBL" id="OUS40626.1"/>
    </source>
</evidence>
<comment type="pathway">
    <text evidence="1">Cell wall biogenesis; peptidoglycan recycling.</text>
</comment>
<dbReference type="SUPFAM" id="SSF53067">
    <property type="entry name" value="Actin-like ATPase domain"/>
    <property type="match status" value="1"/>
</dbReference>
<dbReference type="InterPro" id="IPR005338">
    <property type="entry name" value="Anhydro_N_Ac-Mur_kinase"/>
</dbReference>
<feature type="binding site" evidence="1">
    <location>
        <begin position="11"/>
        <end position="18"/>
    </location>
    <ligand>
        <name>ATP</name>
        <dbReference type="ChEBI" id="CHEBI:30616"/>
    </ligand>
</feature>
<dbReference type="InterPro" id="IPR043129">
    <property type="entry name" value="ATPase_NBD"/>
</dbReference>
<comment type="function">
    <text evidence="1">Catalyzes the specific phosphorylation of 1,6-anhydro-N-acetylmuramic acid (anhMurNAc) with the simultaneous cleavage of the 1,6-anhydro ring, generating MurNAc-6-P. Is required for the utilization of anhMurNAc either imported from the medium or derived from its own cell wall murein, and thus plays a role in cell wall recycling.</text>
</comment>
<dbReference type="PANTHER" id="PTHR30605:SF0">
    <property type="entry name" value="ANHYDRO-N-ACETYLMURAMIC ACID KINASE"/>
    <property type="match status" value="1"/>
</dbReference>
<keyword evidence="1" id="KW-0067">ATP-binding</keyword>
<reference evidence="3" key="1">
    <citation type="journal article" date="2017" name="Proc. Natl. Acad. Sci. U.S.A.">
        <title>Simulation of Deepwater Horizon oil plume reveals substrate specialization within a complex community of hydrocarbon degraders.</title>
        <authorList>
            <person name="Hu P."/>
            <person name="Dubinsky E.A."/>
            <person name="Probst A.J."/>
            <person name="Wang J."/>
            <person name="Sieber C.M.K."/>
            <person name="Tom L.M."/>
            <person name="Gardinali P."/>
            <person name="Banfield J.F."/>
            <person name="Atlas R.M."/>
            <person name="Andersen G.L."/>
        </authorList>
    </citation>
    <scope>NUCLEOTIDE SEQUENCE [LARGE SCALE GENOMIC DNA]</scope>
</reference>
<comment type="similarity">
    <text evidence="1">Belongs to the anhydro-N-acetylmuramic acid kinase family.</text>
</comment>
<sequence>MPVLYIGLMSGTSLDGIDAALVEINSKGQSQLLGCHYLPYEHSLKSALFNISQASEVKLEQLASLDQTLGKLYAKCILSLLKKYEYSATDIKAIGSHGQTIRHKPRPNAFSLQIGDANLIAELTGITTIADFRRRDIAAGGEGAPLVPAFHQDVFLDFHNPRQILNLGGIANITVLSQDPENTFGFDLGPANALSNEWVERHWQINYDEGGIIARSGTIQQSLLDTWLEIGYFDKSPPKSTGRELFNLPQLEALTPEMNELKIEDVLATLIELTAVSISQGIEKWGYTDGELFLCGGGAHNIYLVERIQHHLLTIRIGRTDDLGIPADMVEACAFAWLAYRTLNGLSGNLANTTGAKGARILGAIYPA</sequence>
<keyword evidence="1 2" id="KW-0418">Kinase</keyword>
<accession>A0A1Y5HTI9</accession>
<dbReference type="GO" id="GO:0097175">
    <property type="term" value="P:1,6-anhydro-N-acetyl-beta-muramic acid catabolic process"/>
    <property type="evidence" value="ECO:0007669"/>
    <property type="project" value="UniProtKB-UniRule"/>
</dbReference>
<keyword evidence="1" id="KW-0547">Nucleotide-binding</keyword>
<dbReference type="EC" id="2.7.1.170" evidence="1"/>
<gene>
    <name evidence="1" type="primary">anmK</name>
    <name evidence="2" type="ORF">A9R00_05070</name>
</gene>
<comment type="caution">
    <text evidence="2">The sequence shown here is derived from an EMBL/GenBank/DDBJ whole genome shotgun (WGS) entry which is preliminary data.</text>
</comment>
<dbReference type="Pfam" id="PF03702">
    <property type="entry name" value="AnmK"/>
    <property type="match status" value="1"/>
</dbReference>
<dbReference type="AlphaFoldDB" id="A0A1Y5HTI9"/>
<organism evidence="2 3">
    <name type="scientific">Oleispira antarctica</name>
    <dbReference type="NCBI Taxonomy" id="188908"/>
    <lineage>
        <taxon>Bacteria</taxon>
        <taxon>Pseudomonadati</taxon>
        <taxon>Pseudomonadota</taxon>
        <taxon>Gammaproteobacteria</taxon>
        <taxon>Oceanospirillales</taxon>
        <taxon>Oceanospirillaceae</taxon>
        <taxon>Oleispira</taxon>
    </lineage>
</organism>
<dbReference type="Gene3D" id="3.30.420.40">
    <property type="match status" value="2"/>
</dbReference>
<dbReference type="EMBL" id="MABE01000290">
    <property type="protein sequence ID" value="OUS40626.1"/>
    <property type="molecule type" value="Genomic_DNA"/>
</dbReference>
<keyword evidence="1" id="KW-0808">Transferase</keyword>
<comment type="pathway">
    <text evidence="1">Amino-sugar metabolism; 1,6-anhydro-N-acetylmuramate degradation.</text>
</comment>
<keyword evidence="1" id="KW-0119">Carbohydrate metabolism</keyword>
<dbReference type="HAMAP" id="MF_01270">
    <property type="entry name" value="AnhMurNAc_kinase"/>
    <property type="match status" value="1"/>
</dbReference>
<proteinExistence type="inferred from homology"/>
<dbReference type="PANTHER" id="PTHR30605">
    <property type="entry name" value="ANHYDRO-N-ACETYLMURAMIC ACID KINASE"/>
    <property type="match status" value="1"/>
</dbReference>
<protein>
    <recommendedName>
        <fullName evidence="1">Anhydro-N-acetylmuramic acid kinase</fullName>
        <ecNumber evidence="1">2.7.1.170</ecNumber>
    </recommendedName>
    <alternativeName>
        <fullName evidence="1">AnhMurNAc kinase</fullName>
    </alternativeName>
</protein>
<dbReference type="UniPathway" id="UPA00544"/>